<evidence type="ECO:0000313" key="7">
    <source>
        <dbReference type="EMBL" id="QTD53084.1"/>
    </source>
</evidence>
<dbReference type="InterPro" id="IPR007016">
    <property type="entry name" value="O-antigen_ligase-rel_domated"/>
</dbReference>
<organism evidence="7 8">
    <name type="scientific">Sulfidibacter corallicola</name>
    <dbReference type="NCBI Taxonomy" id="2818388"/>
    <lineage>
        <taxon>Bacteria</taxon>
        <taxon>Pseudomonadati</taxon>
        <taxon>Acidobacteriota</taxon>
        <taxon>Holophagae</taxon>
        <taxon>Acanthopleuribacterales</taxon>
        <taxon>Acanthopleuribacteraceae</taxon>
        <taxon>Sulfidibacter</taxon>
    </lineage>
</organism>
<evidence type="ECO:0000256" key="5">
    <source>
        <dbReference type="SAM" id="Phobius"/>
    </source>
</evidence>
<keyword evidence="7" id="KW-0436">Ligase</keyword>
<evidence type="ECO:0000256" key="3">
    <source>
        <dbReference type="ARBA" id="ARBA00022989"/>
    </source>
</evidence>
<feature type="transmembrane region" description="Helical" evidence="5">
    <location>
        <begin position="407"/>
        <end position="426"/>
    </location>
</feature>
<dbReference type="Pfam" id="PF04932">
    <property type="entry name" value="Wzy_C"/>
    <property type="match status" value="1"/>
</dbReference>
<feature type="transmembrane region" description="Helical" evidence="5">
    <location>
        <begin position="112"/>
        <end position="135"/>
    </location>
</feature>
<dbReference type="RefSeq" id="WP_237383181.1">
    <property type="nucleotide sequence ID" value="NZ_CP071793.1"/>
</dbReference>
<dbReference type="GO" id="GO:0016874">
    <property type="term" value="F:ligase activity"/>
    <property type="evidence" value="ECO:0007669"/>
    <property type="project" value="UniProtKB-KW"/>
</dbReference>
<keyword evidence="2 5" id="KW-0812">Transmembrane</keyword>
<feature type="transmembrane region" description="Helical" evidence="5">
    <location>
        <begin position="179"/>
        <end position="205"/>
    </location>
</feature>
<sequence>MIRPSSRTLSVGYVAACICFSGFFSQPFTGPKIAALSLLMLPLHGQPRAWSRPVCVILALLLGWSWLDFRIAGHAVDTLHGLLPWFFVAWVCWAVLPSRAAERAAFGCGLRWVALVSAGWLILFRLVSLLVPTAASGLPWIWGPGGFWGNPNFSAHVSLLGLCLGTWRRDRWDAAAQAMIAVAIFLSYSRAAAMAVILWFGWSLWRTGHTRSERSHLGIAVCLGGLAIAIFLTAPFWNTAIRYLEAPDVYVSELTEQPPLLADRDPWFQAKGAGLVGRHILFANSFALLRDVPLRGIGVGQFRVRYPEYAAAVYPDFNMNDDYRAHGVHNLLLAGAIQYGLPWMLLSLALVTAAWWTCACPRYRMAALLQGMLAMVSLNYLNPVVIATLIAMYPYPENGAQRTRSRLIGMPLFLAVMILAAFQIQIGRIEARESMVLADRLLPEMAARTHAEQGRLPEAWQAQREASRRDPHGPATYHNLALLAEAWSQVDPRIDPCLALSLYSVNAERHPFYKASAVDRDRLRSLLPDCREHSETDVEKAIERFPEN</sequence>
<feature type="transmembrane region" description="Helical" evidence="5">
    <location>
        <begin position="147"/>
        <end position="167"/>
    </location>
</feature>
<proteinExistence type="predicted"/>
<feature type="transmembrane region" description="Helical" evidence="5">
    <location>
        <begin position="372"/>
        <end position="395"/>
    </location>
</feature>
<dbReference type="EMBL" id="CP071793">
    <property type="protein sequence ID" value="QTD53084.1"/>
    <property type="molecule type" value="Genomic_DNA"/>
</dbReference>
<dbReference type="KEGG" id="scor:J3U87_11535"/>
<comment type="subcellular location">
    <subcellularLocation>
        <location evidence="1">Membrane</location>
        <topology evidence="1">Multi-pass membrane protein</topology>
    </subcellularLocation>
</comment>
<feature type="transmembrane region" description="Helical" evidence="5">
    <location>
        <begin position="49"/>
        <end position="67"/>
    </location>
</feature>
<dbReference type="GO" id="GO:0016020">
    <property type="term" value="C:membrane"/>
    <property type="evidence" value="ECO:0007669"/>
    <property type="project" value="UniProtKB-SubCell"/>
</dbReference>
<dbReference type="InterPro" id="IPR051533">
    <property type="entry name" value="WaaL-like"/>
</dbReference>
<evidence type="ECO:0000256" key="1">
    <source>
        <dbReference type="ARBA" id="ARBA00004141"/>
    </source>
</evidence>
<accession>A0A8A4TVC8</accession>
<reference evidence="7" key="1">
    <citation type="submission" date="2021-03" db="EMBL/GenBank/DDBJ databases">
        <title>Acanthopleuribacteraceae sp. M133.</title>
        <authorList>
            <person name="Wang G."/>
        </authorList>
    </citation>
    <scope>NUCLEOTIDE SEQUENCE</scope>
    <source>
        <strain evidence="7">M133</strain>
    </source>
</reference>
<evidence type="ECO:0000259" key="6">
    <source>
        <dbReference type="Pfam" id="PF04932"/>
    </source>
</evidence>
<name>A0A8A4TVC8_SULCO</name>
<protein>
    <submittedName>
        <fullName evidence="7">O-antigen ligase family protein</fullName>
    </submittedName>
</protein>
<keyword evidence="4 5" id="KW-0472">Membrane</keyword>
<feature type="domain" description="O-antigen ligase-related" evidence="6">
    <location>
        <begin position="179"/>
        <end position="345"/>
    </location>
</feature>
<feature type="transmembrane region" description="Helical" evidence="5">
    <location>
        <begin position="217"/>
        <end position="237"/>
    </location>
</feature>
<dbReference type="PANTHER" id="PTHR37422">
    <property type="entry name" value="TEICHURONIC ACID BIOSYNTHESIS PROTEIN TUAE"/>
    <property type="match status" value="1"/>
</dbReference>
<evidence type="ECO:0000313" key="8">
    <source>
        <dbReference type="Proteomes" id="UP000663929"/>
    </source>
</evidence>
<dbReference type="AlphaFoldDB" id="A0A8A4TVC8"/>
<dbReference type="PANTHER" id="PTHR37422:SF13">
    <property type="entry name" value="LIPOPOLYSACCHARIDE BIOSYNTHESIS PROTEIN PA4999-RELATED"/>
    <property type="match status" value="1"/>
</dbReference>
<feature type="transmembrane region" description="Helical" evidence="5">
    <location>
        <begin position="341"/>
        <end position="360"/>
    </location>
</feature>
<keyword evidence="3 5" id="KW-1133">Transmembrane helix</keyword>
<evidence type="ECO:0000256" key="4">
    <source>
        <dbReference type="ARBA" id="ARBA00023136"/>
    </source>
</evidence>
<dbReference type="Proteomes" id="UP000663929">
    <property type="component" value="Chromosome"/>
</dbReference>
<keyword evidence="8" id="KW-1185">Reference proteome</keyword>
<evidence type="ECO:0000256" key="2">
    <source>
        <dbReference type="ARBA" id="ARBA00022692"/>
    </source>
</evidence>
<gene>
    <name evidence="7" type="ORF">J3U87_11535</name>
</gene>